<dbReference type="NCBIfam" id="NF033484">
    <property type="entry name" value="Stp1_PP2C_phos"/>
    <property type="match status" value="1"/>
</dbReference>
<dbReference type="SMART" id="SM00332">
    <property type="entry name" value="PP2Cc"/>
    <property type="match status" value="1"/>
</dbReference>
<evidence type="ECO:0000313" key="3">
    <source>
        <dbReference type="Proteomes" id="UP000655830"/>
    </source>
</evidence>
<dbReference type="PANTHER" id="PTHR13832">
    <property type="entry name" value="PROTEIN PHOSPHATASE 2C"/>
    <property type="match status" value="1"/>
</dbReference>
<dbReference type="SUPFAM" id="SSF81606">
    <property type="entry name" value="PP2C-like"/>
    <property type="match status" value="1"/>
</dbReference>
<gene>
    <name evidence="2" type="ORF">H8718_07700</name>
</gene>
<evidence type="ECO:0000313" key="2">
    <source>
        <dbReference type="EMBL" id="MBC8579410.1"/>
    </source>
</evidence>
<proteinExistence type="predicted"/>
<evidence type="ECO:0000259" key="1">
    <source>
        <dbReference type="PROSITE" id="PS51746"/>
    </source>
</evidence>
<keyword evidence="3" id="KW-1185">Reference proteome</keyword>
<dbReference type="Proteomes" id="UP000655830">
    <property type="component" value="Unassembled WGS sequence"/>
</dbReference>
<feature type="domain" description="PPM-type phosphatase" evidence="1">
    <location>
        <begin position="3"/>
        <end position="247"/>
    </location>
</feature>
<sequence>MIAVGKVNIGKRRTRNEDSVLVSNEPIGVLPNLYIVADGMGGHKAGAVASKLAIDAFCNYIEEHENAQIKTEEELLILLKRGISHANYVIYKKGLENPDFTGMGTTITLCTVMNGTAYIAHVGDTRLYCMNANQMRQVTVDHSLVQEMLEQGYITETDMQEHPQRHVITRAVGTYEQVKVDTMKQCLNGVEYILLCSDGLTAMLSEEKMHELVYKHHTNLETIIDELILQANEAGGADNIAVIIGKKDEVSKTC</sequence>
<name>A0A926I951_9FIRM</name>
<dbReference type="RefSeq" id="WP_177672212.1">
    <property type="nucleotide sequence ID" value="NZ_JACRSY010000010.1"/>
</dbReference>
<dbReference type="CDD" id="cd00143">
    <property type="entry name" value="PP2Cc"/>
    <property type="match status" value="1"/>
</dbReference>
<dbReference type="AlphaFoldDB" id="A0A926I951"/>
<dbReference type="Gene3D" id="3.60.40.10">
    <property type="entry name" value="PPM-type phosphatase domain"/>
    <property type="match status" value="1"/>
</dbReference>
<protein>
    <submittedName>
        <fullName evidence="2">Stp1/IreP family PP2C-type Ser/Thr phosphatase</fullName>
    </submittedName>
</protein>
<dbReference type="InterPro" id="IPR015655">
    <property type="entry name" value="PP2C"/>
</dbReference>
<dbReference type="Pfam" id="PF13672">
    <property type="entry name" value="PP2C_2"/>
    <property type="match status" value="1"/>
</dbReference>
<dbReference type="EMBL" id="JACRSY010000010">
    <property type="protein sequence ID" value="MBC8579410.1"/>
    <property type="molecule type" value="Genomic_DNA"/>
</dbReference>
<comment type="caution">
    <text evidence="2">The sequence shown here is derived from an EMBL/GenBank/DDBJ whole genome shotgun (WGS) entry which is preliminary data.</text>
</comment>
<dbReference type="PANTHER" id="PTHR13832:SF860">
    <property type="entry name" value="PROTEIN PHOSPHATASE PHPP"/>
    <property type="match status" value="1"/>
</dbReference>
<dbReference type="InterPro" id="IPR001932">
    <property type="entry name" value="PPM-type_phosphatase-like_dom"/>
</dbReference>
<dbReference type="InterPro" id="IPR036457">
    <property type="entry name" value="PPM-type-like_dom_sf"/>
</dbReference>
<reference evidence="2" key="1">
    <citation type="submission" date="2020-08" db="EMBL/GenBank/DDBJ databases">
        <title>Genome public.</title>
        <authorList>
            <person name="Liu C."/>
            <person name="Sun Q."/>
        </authorList>
    </citation>
    <scope>NUCLEOTIDE SEQUENCE</scope>
    <source>
        <strain evidence="2">NSJ-12</strain>
    </source>
</reference>
<accession>A0A926I951</accession>
<dbReference type="PROSITE" id="PS51746">
    <property type="entry name" value="PPM_2"/>
    <property type="match status" value="1"/>
</dbReference>
<dbReference type="SMART" id="SM00331">
    <property type="entry name" value="PP2C_SIG"/>
    <property type="match status" value="1"/>
</dbReference>
<organism evidence="2 3">
    <name type="scientific">Zhenhengia yiwuensis</name>
    <dbReference type="NCBI Taxonomy" id="2763666"/>
    <lineage>
        <taxon>Bacteria</taxon>
        <taxon>Bacillati</taxon>
        <taxon>Bacillota</taxon>
        <taxon>Clostridia</taxon>
        <taxon>Lachnospirales</taxon>
        <taxon>Lachnospiraceae</taxon>
        <taxon>Zhenhengia</taxon>
    </lineage>
</organism>
<dbReference type="GO" id="GO:0004722">
    <property type="term" value="F:protein serine/threonine phosphatase activity"/>
    <property type="evidence" value="ECO:0007669"/>
    <property type="project" value="InterPro"/>
</dbReference>